<protein>
    <submittedName>
        <fullName evidence="2">Uncharacterized protein</fullName>
    </submittedName>
</protein>
<keyword evidence="1" id="KW-0472">Membrane</keyword>
<dbReference type="STRING" id="34508.A0A4U5M9C1"/>
<proteinExistence type="predicted"/>
<evidence type="ECO:0000313" key="3">
    <source>
        <dbReference type="Proteomes" id="UP000298663"/>
    </source>
</evidence>
<organism evidence="2 3">
    <name type="scientific">Steinernema carpocapsae</name>
    <name type="common">Entomopathogenic nematode</name>
    <dbReference type="NCBI Taxonomy" id="34508"/>
    <lineage>
        <taxon>Eukaryota</taxon>
        <taxon>Metazoa</taxon>
        <taxon>Ecdysozoa</taxon>
        <taxon>Nematoda</taxon>
        <taxon>Chromadorea</taxon>
        <taxon>Rhabditida</taxon>
        <taxon>Tylenchina</taxon>
        <taxon>Panagrolaimomorpha</taxon>
        <taxon>Strongyloidoidea</taxon>
        <taxon>Steinernematidae</taxon>
        <taxon>Steinernema</taxon>
    </lineage>
</organism>
<accession>A0A4U5M9C1</accession>
<evidence type="ECO:0000256" key="1">
    <source>
        <dbReference type="SAM" id="Phobius"/>
    </source>
</evidence>
<comment type="caution">
    <text evidence="2">The sequence shown here is derived from an EMBL/GenBank/DDBJ whole genome shotgun (WGS) entry which is preliminary data.</text>
</comment>
<gene>
    <name evidence="2" type="ORF">L596_025943</name>
</gene>
<reference evidence="2 3" key="1">
    <citation type="journal article" date="2015" name="Genome Biol.">
        <title>Comparative genomics of Steinernema reveals deeply conserved gene regulatory networks.</title>
        <authorList>
            <person name="Dillman A.R."/>
            <person name="Macchietto M."/>
            <person name="Porter C.F."/>
            <person name="Rogers A."/>
            <person name="Williams B."/>
            <person name="Antoshechkin I."/>
            <person name="Lee M.M."/>
            <person name="Goodwin Z."/>
            <person name="Lu X."/>
            <person name="Lewis E.E."/>
            <person name="Goodrich-Blair H."/>
            <person name="Stock S.P."/>
            <person name="Adams B.J."/>
            <person name="Sternberg P.W."/>
            <person name="Mortazavi A."/>
        </authorList>
    </citation>
    <scope>NUCLEOTIDE SEQUENCE [LARGE SCALE GENOMIC DNA]</scope>
    <source>
        <strain evidence="2 3">ALL</strain>
    </source>
</reference>
<evidence type="ECO:0000313" key="2">
    <source>
        <dbReference type="EMBL" id="TKR65554.1"/>
    </source>
</evidence>
<sequence length="221" mass="26063">MLNLKQVKRISCDVTSLQRILRQLRSPFLLRLCRCRVFIFAPSSLHPRHVFPNHLGRQSMNDFYSTKAHMLFSIFSVLVYVFLVLINLGYIMCDMSPDWFVFGYPLQFPYLNFPLALFLIHQFILNTHKQMPYMVYEITEEDIFAYVLRAKCLNWADCHYATQIQPLLVRPSTCNFVDRGEIGQRVKQIHGFGELDPWLADKFRCVLLPTRHTAPVVYCNY</sequence>
<dbReference type="AlphaFoldDB" id="A0A4U5M9C1"/>
<dbReference type="OrthoDB" id="5821563at2759"/>
<keyword evidence="3" id="KW-1185">Reference proteome</keyword>
<dbReference type="EMBL" id="AZBU02000009">
    <property type="protein sequence ID" value="TKR65554.1"/>
    <property type="molecule type" value="Genomic_DNA"/>
</dbReference>
<feature type="transmembrane region" description="Helical" evidence="1">
    <location>
        <begin position="104"/>
        <end position="125"/>
    </location>
</feature>
<dbReference type="Proteomes" id="UP000298663">
    <property type="component" value="Unassembled WGS sequence"/>
</dbReference>
<keyword evidence="1" id="KW-0812">Transmembrane</keyword>
<keyword evidence="1" id="KW-1133">Transmembrane helix</keyword>
<name>A0A4U5M9C1_STECR</name>
<feature type="transmembrane region" description="Helical" evidence="1">
    <location>
        <begin position="70"/>
        <end position="92"/>
    </location>
</feature>
<reference evidence="2 3" key="2">
    <citation type="journal article" date="2019" name="G3 (Bethesda)">
        <title>Hybrid Assembly of the Genome of the Entomopathogenic Nematode Steinernema carpocapsae Identifies the X-Chromosome.</title>
        <authorList>
            <person name="Serra L."/>
            <person name="Macchietto M."/>
            <person name="Macias-Munoz A."/>
            <person name="McGill C.J."/>
            <person name="Rodriguez I.M."/>
            <person name="Rodriguez B."/>
            <person name="Murad R."/>
            <person name="Mortazavi A."/>
        </authorList>
    </citation>
    <scope>NUCLEOTIDE SEQUENCE [LARGE SCALE GENOMIC DNA]</scope>
    <source>
        <strain evidence="2 3">ALL</strain>
    </source>
</reference>